<comment type="caution">
    <text evidence="3">The sequence shown here is derived from an EMBL/GenBank/DDBJ whole genome shotgun (WGS) entry which is preliminary data.</text>
</comment>
<dbReference type="Proteomes" id="UP001049176">
    <property type="component" value="Chromosome 11"/>
</dbReference>
<sequence length="420" mass="46558">MSVGNINKPLLAIPKWQLHSFDLPDQNWIPFLSFVCFAITNSQGAFYIHDPDEKPLTDAHANTLRSSQHVSLHYKCSTSSSLVDTGLDKVTTTRSEARLGSFPREVKARDGHCPFTSAIEEDCEATHIIRHCKGNDYMEVLCTERGDSIIDIDDAQNGLLLYNTLHNATENGRMAIIRTPVTFATGQGTSETILASNQLHPNVSADSDIYTIHYIGRNIFKPKTPPYSWCRRYAPVRETSAHKAPPHFLLTAVYGVQCYHAWQVADDDARQLLIDWAHRYHADDGDSNQGPLDHNPMQQGPSQARKDAQAQVRSDRASRRQDKKATGDGSAGGELDSGMLPSPLSSPANGPAKTVNIFYDKLTRKQAHEAIQALEGQELSAAVMLLAHFPSRRPPSPSTSINVPSTELQQNVLKWRDDIV</sequence>
<protein>
    <recommendedName>
        <fullName evidence="2">HNH nuclease domain-containing protein</fullName>
    </recommendedName>
</protein>
<gene>
    <name evidence="3" type="ORF">E1B28_003419</name>
</gene>
<keyword evidence="4" id="KW-1185">Reference proteome</keyword>
<name>A0A9P7RMJ5_9AGAR</name>
<evidence type="ECO:0000256" key="1">
    <source>
        <dbReference type="SAM" id="MobiDB-lite"/>
    </source>
</evidence>
<evidence type="ECO:0000313" key="3">
    <source>
        <dbReference type="EMBL" id="KAG7085885.1"/>
    </source>
</evidence>
<feature type="region of interest" description="Disordered" evidence="1">
    <location>
        <begin position="284"/>
        <end position="350"/>
    </location>
</feature>
<organism evidence="3 4">
    <name type="scientific">Marasmius oreades</name>
    <name type="common">fairy-ring Marasmius</name>
    <dbReference type="NCBI Taxonomy" id="181124"/>
    <lineage>
        <taxon>Eukaryota</taxon>
        <taxon>Fungi</taxon>
        <taxon>Dikarya</taxon>
        <taxon>Basidiomycota</taxon>
        <taxon>Agaricomycotina</taxon>
        <taxon>Agaricomycetes</taxon>
        <taxon>Agaricomycetidae</taxon>
        <taxon>Agaricales</taxon>
        <taxon>Marasmiineae</taxon>
        <taxon>Marasmiaceae</taxon>
        <taxon>Marasmius</taxon>
    </lineage>
</organism>
<dbReference type="Pfam" id="PF13391">
    <property type="entry name" value="HNH_2"/>
    <property type="match status" value="1"/>
</dbReference>
<feature type="domain" description="HNH nuclease" evidence="2">
    <location>
        <begin position="113"/>
        <end position="176"/>
    </location>
</feature>
<evidence type="ECO:0000259" key="2">
    <source>
        <dbReference type="Pfam" id="PF13391"/>
    </source>
</evidence>
<dbReference type="GeneID" id="66072495"/>
<feature type="compositionally biased region" description="Basic and acidic residues" evidence="1">
    <location>
        <begin position="304"/>
        <end position="326"/>
    </location>
</feature>
<proteinExistence type="predicted"/>
<dbReference type="OrthoDB" id="3269637at2759"/>
<accession>A0A9P7RMJ5</accession>
<dbReference type="KEGG" id="more:E1B28_003419"/>
<reference evidence="3" key="1">
    <citation type="journal article" date="2021" name="Genome Biol. Evol.">
        <title>The assembled and annotated genome of the fairy-ring fungus Marasmius oreades.</title>
        <authorList>
            <person name="Hiltunen M."/>
            <person name="Ament-Velasquez S.L."/>
            <person name="Johannesson H."/>
        </authorList>
    </citation>
    <scope>NUCLEOTIDE SEQUENCE</scope>
    <source>
        <strain evidence="3">03SP1</strain>
    </source>
</reference>
<dbReference type="EMBL" id="CM032191">
    <property type="protein sequence ID" value="KAG7085885.1"/>
    <property type="molecule type" value="Genomic_DNA"/>
</dbReference>
<evidence type="ECO:0000313" key="4">
    <source>
        <dbReference type="Proteomes" id="UP001049176"/>
    </source>
</evidence>
<dbReference type="RefSeq" id="XP_043002356.1">
    <property type="nucleotide sequence ID" value="XM_043160400.1"/>
</dbReference>
<dbReference type="AlphaFoldDB" id="A0A9P7RMJ5"/>
<dbReference type="InterPro" id="IPR003615">
    <property type="entry name" value="HNH_nuc"/>
</dbReference>